<dbReference type="EMBL" id="JAWDGP010006203">
    <property type="protein sequence ID" value="KAK3745656.1"/>
    <property type="molecule type" value="Genomic_DNA"/>
</dbReference>
<accession>A0AAE0YH48</accession>
<feature type="region of interest" description="Disordered" evidence="1">
    <location>
        <begin position="1"/>
        <end position="91"/>
    </location>
</feature>
<name>A0AAE0YH48_9GAST</name>
<dbReference type="Proteomes" id="UP001283361">
    <property type="component" value="Unassembled WGS sequence"/>
</dbReference>
<gene>
    <name evidence="2" type="ORF">RRG08_015444</name>
</gene>
<feature type="compositionally biased region" description="Basic and acidic residues" evidence="1">
    <location>
        <begin position="66"/>
        <end position="77"/>
    </location>
</feature>
<proteinExistence type="predicted"/>
<protein>
    <submittedName>
        <fullName evidence="2">Uncharacterized protein</fullName>
    </submittedName>
</protein>
<evidence type="ECO:0000313" key="3">
    <source>
        <dbReference type="Proteomes" id="UP001283361"/>
    </source>
</evidence>
<feature type="compositionally biased region" description="Polar residues" evidence="1">
    <location>
        <begin position="78"/>
        <end position="89"/>
    </location>
</feature>
<comment type="caution">
    <text evidence="2">The sequence shown here is derived from an EMBL/GenBank/DDBJ whole genome shotgun (WGS) entry which is preliminary data.</text>
</comment>
<dbReference type="AlphaFoldDB" id="A0AAE0YH48"/>
<feature type="compositionally biased region" description="Polar residues" evidence="1">
    <location>
        <begin position="7"/>
        <end position="23"/>
    </location>
</feature>
<reference evidence="2" key="1">
    <citation type="journal article" date="2023" name="G3 (Bethesda)">
        <title>A reference genome for the long-term kleptoplast-retaining sea slug Elysia crispata morphotype clarki.</title>
        <authorList>
            <person name="Eastman K.E."/>
            <person name="Pendleton A.L."/>
            <person name="Shaikh M.A."/>
            <person name="Suttiyut T."/>
            <person name="Ogas R."/>
            <person name="Tomko P."/>
            <person name="Gavelis G."/>
            <person name="Widhalm J.R."/>
            <person name="Wisecaver J.H."/>
        </authorList>
    </citation>
    <scope>NUCLEOTIDE SEQUENCE</scope>
    <source>
        <strain evidence="2">ECLA1</strain>
    </source>
</reference>
<evidence type="ECO:0000313" key="2">
    <source>
        <dbReference type="EMBL" id="KAK3745656.1"/>
    </source>
</evidence>
<organism evidence="2 3">
    <name type="scientific">Elysia crispata</name>
    <name type="common">lettuce slug</name>
    <dbReference type="NCBI Taxonomy" id="231223"/>
    <lineage>
        <taxon>Eukaryota</taxon>
        <taxon>Metazoa</taxon>
        <taxon>Spiralia</taxon>
        <taxon>Lophotrochozoa</taxon>
        <taxon>Mollusca</taxon>
        <taxon>Gastropoda</taxon>
        <taxon>Heterobranchia</taxon>
        <taxon>Euthyneura</taxon>
        <taxon>Panpulmonata</taxon>
        <taxon>Sacoglossa</taxon>
        <taxon>Placobranchoidea</taxon>
        <taxon>Plakobranchidae</taxon>
        <taxon>Elysia</taxon>
    </lineage>
</organism>
<keyword evidence="3" id="KW-1185">Reference proteome</keyword>
<evidence type="ECO:0000256" key="1">
    <source>
        <dbReference type="SAM" id="MobiDB-lite"/>
    </source>
</evidence>
<feature type="compositionally biased region" description="Basic and acidic residues" evidence="1">
    <location>
        <begin position="26"/>
        <end position="57"/>
    </location>
</feature>
<sequence>MTDKNFDNSLTISDRQPHTQQIDDGSGERKEETDRQPHTQQIDDRSVERKEETDRQPHTQQIDDGSVERKEETDRQPHTQQIDDSSSTPRIVRSHPELVKKMGEDCAQFSCMILISGCEGQCTDRWSLDVAVQIGSVVISAEDGVEGYLINYGWLGSFLGFLLKKDRPLAALLGCSRQNQSLLYQTSRRRWAVGGGHLDSGCGERLLLKVISRSGLSL</sequence>